<keyword evidence="5" id="KW-0680">Restriction system</keyword>
<dbReference type="Gene3D" id="3.40.50.150">
    <property type="entry name" value="Vaccinia Virus protein VP39"/>
    <property type="match status" value="1"/>
</dbReference>
<dbReference type="SUPFAM" id="SSF53335">
    <property type="entry name" value="S-adenosyl-L-methionine-dependent methyltransferases"/>
    <property type="match status" value="1"/>
</dbReference>
<gene>
    <name evidence="7" type="ORF">EA138_12710</name>
</gene>
<protein>
    <submittedName>
        <fullName evidence="7">Site-specific DNA-methyltransferase</fullName>
    </submittedName>
</protein>
<name>A0AAX1ZY34_9BACL</name>
<dbReference type="InterPro" id="IPR002941">
    <property type="entry name" value="DNA_methylase_N4/N6"/>
</dbReference>
<evidence type="ECO:0000256" key="2">
    <source>
        <dbReference type="ARBA" id="ARBA00022603"/>
    </source>
</evidence>
<reference evidence="7 8" key="1">
    <citation type="submission" date="2019-01" db="EMBL/GenBank/DDBJ databases">
        <title>Anoxybacillus flavithermus in powdered infant formula.</title>
        <authorList>
            <person name="Rhee M.S."/>
            <person name="Choi I.-G."/>
            <person name="Cho T.J."/>
            <person name="Park B."/>
        </authorList>
    </citation>
    <scope>NUCLEOTIDE SEQUENCE [LARGE SCALE GENOMIC DNA]</scope>
    <source>
        <strain evidence="7 8">FHS-PPAM212</strain>
    </source>
</reference>
<evidence type="ECO:0000256" key="4">
    <source>
        <dbReference type="ARBA" id="ARBA00022691"/>
    </source>
</evidence>
<keyword evidence="2" id="KW-0489">Methyltransferase</keyword>
<sequence>MVCWHIYSNQGIGFMSSFLFGCKFMLVNLLIYSEEIINNHEQIEEWKKLFLIDEIKGDLTTTGYSEPLTKQFLIENPYLVLDTRFFGEKFKMSLISSFNEHDEEISAVLIHSENFQAMNLLRQKYKNSIQLIYIDPPYNTENNDFIYKDNYKHSSWLSMMYDRLKLGRELQKNDGSIFVQIDYNEASRLKTLLEQVYGQENFVNEIIWRRKQATSYSKKQLGIINDTIYWFSKSDEYKFYPIYSRDDENTKRYIQERFRYVEEETGRRYMKSPLVNSLYRPNLKYVFKGINPPENGWLYSKERMEELYKNGELIIPDDPNARIYRKIYEDTYPGQLIQNIWLDIPIVNPMAKERVEGFTTQKPAALISRIIKMSSEKNELILDFFAGSGTTLQSVIDLNVEDNGRRKCILIEMGNHFYTVLIPRVKKLLKEKNYSTIIKYFSLESYEDTLNNIRLNRTEQQQTVIDEYMSPEAREDYMLSYMIDIEAEGSASLLNLDEFKNPFDYKMKITNGTETKIQKVDLVETFNYLLGLHVKQMDFIRGFQVIKGELRSGEKVLIIWRNLLETTNEDLEKFFVKQGYNTRDSEFDRIYVNGDNHLENLKLEENKWKVVLIEEEFKRLMFDVRDV</sequence>
<organism evidence="7 8">
    <name type="scientific">Anoxybacillus flavithermus</name>
    <dbReference type="NCBI Taxonomy" id="33934"/>
    <lineage>
        <taxon>Bacteria</taxon>
        <taxon>Bacillati</taxon>
        <taxon>Bacillota</taxon>
        <taxon>Bacilli</taxon>
        <taxon>Bacillales</taxon>
        <taxon>Anoxybacillaceae</taxon>
        <taxon>Anoxybacillus</taxon>
    </lineage>
</organism>
<proteinExistence type="inferred from homology"/>
<dbReference type="PRINTS" id="PR00506">
    <property type="entry name" value="D21N6MTFRASE"/>
</dbReference>
<dbReference type="GO" id="GO:0032259">
    <property type="term" value="P:methylation"/>
    <property type="evidence" value="ECO:0007669"/>
    <property type="project" value="UniProtKB-KW"/>
</dbReference>
<dbReference type="Proteomes" id="UP000286434">
    <property type="component" value="Unassembled WGS sequence"/>
</dbReference>
<dbReference type="InterPro" id="IPR002052">
    <property type="entry name" value="DNA_methylase_N6_adenine_CS"/>
</dbReference>
<comment type="similarity">
    <text evidence="1">Belongs to the N(4)/N(6)-methyltransferase family.</text>
</comment>
<evidence type="ECO:0000313" key="7">
    <source>
        <dbReference type="EMBL" id="RWU08714.1"/>
    </source>
</evidence>
<dbReference type="GO" id="GO:0003677">
    <property type="term" value="F:DNA binding"/>
    <property type="evidence" value="ECO:0007669"/>
    <property type="project" value="InterPro"/>
</dbReference>
<keyword evidence="3" id="KW-0808">Transferase</keyword>
<evidence type="ECO:0000256" key="3">
    <source>
        <dbReference type="ARBA" id="ARBA00022679"/>
    </source>
</evidence>
<evidence type="ECO:0000259" key="6">
    <source>
        <dbReference type="Pfam" id="PF01555"/>
    </source>
</evidence>
<dbReference type="Pfam" id="PF01555">
    <property type="entry name" value="N6_N4_Mtase"/>
    <property type="match status" value="1"/>
</dbReference>
<dbReference type="InterPro" id="IPR029063">
    <property type="entry name" value="SAM-dependent_MTases_sf"/>
</dbReference>
<dbReference type="AlphaFoldDB" id="A0AAX1ZY34"/>
<dbReference type="InterPro" id="IPR002295">
    <property type="entry name" value="N4/N6-MTase_EcoPI_Mod-like"/>
</dbReference>
<dbReference type="GO" id="GO:0008170">
    <property type="term" value="F:N-methyltransferase activity"/>
    <property type="evidence" value="ECO:0007669"/>
    <property type="project" value="InterPro"/>
</dbReference>
<feature type="domain" description="DNA methylase N-4/N-6" evidence="6">
    <location>
        <begin position="129"/>
        <end position="419"/>
    </location>
</feature>
<evidence type="ECO:0000256" key="5">
    <source>
        <dbReference type="ARBA" id="ARBA00022747"/>
    </source>
</evidence>
<dbReference type="EMBL" id="SBBW01000082">
    <property type="protein sequence ID" value="RWU08714.1"/>
    <property type="molecule type" value="Genomic_DNA"/>
</dbReference>
<comment type="caution">
    <text evidence="7">The sequence shown here is derived from an EMBL/GenBank/DDBJ whole genome shotgun (WGS) entry which is preliminary data.</text>
</comment>
<evidence type="ECO:0000313" key="8">
    <source>
        <dbReference type="Proteomes" id="UP000286434"/>
    </source>
</evidence>
<accession>A0AAX1ZY34</accession>
<dbReference type="GO" id="GO:0009307">
    <property type="term" value="P:DNA restriction-modification system"/>
    <property type="evidence" value="ECO:0007669"/>
    <property type="project" value="UniProtKB-KW"/>
</dbReference>
<keyword evidence="4" id="KW-0949">S-adenosyl-L-methionine</keyword>
<dbReference type="PROSITE" id="PS00092">
    <property type="entry name" value="N6_MTASE"/>
    <property type="match status" value="1"/>
</dbReference>
<evidence type="ECO:0000256" key="1">
    <source>
        <dbReference type="ARBA" id="ARBA00006594"/>
    </source>
</evidence>